<dbReference type="Gene3D" id="3.90.550.50">
    <property type="match status" value="1"/>
</dbReference>
<proteinExistence type="predicted"/>
<name>A0A9W9HMS2_9EURO</name>
<dbReference type="Pfam" id="PF04646">
    <property type="entry name" value="DUF604"/>
    <property type="match status" value="1"/>
</dbReference>
<keyword evidence="1" id="KW-0472">Membrane</keyword>
<feature type="transmembrane region" description="Helical" evidence="1">
    <location>
        <begin position="12"/>
        <end position="31"/>
    </location>
</feature>
<evidence type="ECO:0000313" key="2">
    <source>
        <dbReference type="EMBL" id="KAJ5152312.1"/>
    </source>
</evidence>
<sequence>MALYFSPGRQKQVIKVLILSSTAILIILLLGSRTPQSSEGQFARLLKLPTTIQNDHVDAVSPVDCSIDTNLLNSYGYNSSILYSRWDIAVEQSRSFTNFSDRLDIPTPEFVPVDLSQGNTSRSECMPTIKITAPPPVSVNASHLTFGVSTSLQRLNNSLDTMAHWIGGSQARLFAFVEGDGPLKQTIEQRAHQLDIRLTMMESGNDVLDRYFDLTKILYENRDAVSQWGVVIDDDTFFPSMGNLVKRLATYDASQPMYIGGVTESIGRVGAFGFMAFGGAGVFLSMPLLEEMYQHYDKCEGLRSGGGDKQISQCIYIYTRTKLTWDHGLYQLDFQTDASGFYEAGRGLPLSLHHWKSHDWYMVDVLGLMRVEAVCGDNCPLQRWRISDEWFLVNGFSIVKYSSPMMDEIGMEQTWDPSPAAREEGFGFSLGPLRPKDEEKFSLRMRDAVVDPDGSIRQIYIHDPENDEPPHVMEVVWRLVKAV</sequence>
<dbReference type="Proteomes" id="UP001146351">
    <property type="component" value="Unassembled WGS sequence"/>
</dbReference>
<gene>
    <name evidence="2" type="ORF">N7492_010607</name>
</gene>
<evidence type="ECO:0008006" key="4">
    <source>
        <dbReference type="Google" id="ProtNLM"/>
    </source>
</evidence>
<accession>A0A9W9HMS2</accession>
<reference evidence="2" key="1">
    <citation type="submission" date="2022-11" db="EMBL/GenBank/DDBJ databases">
        <authorList>
            <person name="Petersen C."/>
        </authorList>
    </citation>
    <scope>NUCLEOTIDE SEQUENCE</scope>
    <source>
        <strain evidence="2">IBT 21917</strain>
    </source>
</reference>
<evidence type="ECO:0000313" key="3">
    <source>
        <dbReference type="Proteomes" id="UP001146351"/>
    </source>
</evidence>
<dbReference type="PANTHER" id="PTHR10811">
    <property type="entry name" value="FRINGE-RELATED"/>
    <property type="match status" value="1"/>
</dbReference>
<keyword evidence="1" id="KW-0812">Transmembrane</keyword>
<dbReference type="InterPro" id="IPR006740">
    <property type="entry name" value="DUF604"/>
</dbReference>
<keyword evidence="1" id="KW-1133">Transmembrane helix</keyword>
<organism evidence="2 3">
    <name type="scientific">Penicillium capsulatum</name>
    <dbReference type="NCBI Taxonomy" id="69766"/>
    <lineage>
        <taxon>Eukaryota</taxon>
        <taxon>Fungi</taxon>
        <taxon>Dikarya</taxon>
        <taxon>Ascomycota</taxon>
        <taxon>Pezizomycotina</taxon>
        <taxon>Eurotiomycetes</taxon>
        <taxon>Eurotiomycetidae</taxon>
        <taxon>Eurotiales</taxon>
        <taxon>Aspergillaceae</taxon>
        <taxon>Penicillium</taxon>
    </lineage>
</organism>
<dbReference type="AlphaFoldDB" id="A0A9W9HMS2"/>
<evidence type="ECO:0000256" key="1">
    <source>
        <dbReference type="SAM" id="Phobius"/>
    </source>
</evidence>
<keyword evidence="3" id="KW-1185">Reference proteome</keyword>
<protein>
    <recommendedName>
        <fullName evidence="4">Glycosyltransferase family 31 protein</fullName>
    </recommendedName>
</protein>
<reference evidence="2" key="2">
    <citation type="journal article" date="2023" name="IMA Fungus">
        <title>Comparative genomic study of the Penicillium genus elucidates a diverse pangenome and 15 lateral gene transfer events.</title>
        <authorList>
            <person name="Petersen C."/>
            <person name="Sorensen T."/>
            <person name="Nielsen M.R."/>
            <person name="Sondergaard T.E."/>
            <person name="Sorensen J.L."/>
            <person name="Fitzpatrick D.A."/>
            <person name="Frisvad J.C."/>
            <person name="Nielsen K.L."/>
        </authorList>
    </citation>
    <scope>NUCLEOTIDE SEQUENCE</scope>
    <source>
        <strain evidence="2">IBT 21917</strain>
    </source>
</reference>
<dbReference type="EMBL" id="JAPQKO010000008">
    <property type="protein sequence ID" value="KAJ5152312.1"/>
    <property type="molecule type" value="Genomic_DNA"/>
</dbReference>
<comment type="caution">
    <text evidence="2">The sequence shown here is derived from an EMBL/GenBank/DDBJ whole genome shotgun (WGS) entry which is preliminary data.</text>
</comment>
<dbReference type="OrthoDB" id="414175at2759"/>